<dbReference type="InterPro" id="IPR010030">
    <property type="entry name" value="GULO_Plant"/>
</dbReference>
<dbReference type="FunFam" id="3.30.465.10:FF:000033">
    <property type="entry name" value="L-gulonolactone oxidase 5"/>
    <property type="match status" value="1"/>
</dbReference>
<comment type="cofactor">
    <cofactor evidence="1">
        <name>FAD</name>
        <dbReference type="ChEBI" id="CHEBI:57692"/>
    </cofactor>
</comment>
<keyword evidence="7" id="KW-0732">Signal</keyword>
<keyword evidence="8" id="KW-0274">FAD</keyword>
<comment type="similarity">
    <text evidence="3">Belongs to the oxygen-dependent FAD-linked oxidoreductase family.</text>
</comment>
<gene>
    <name evidence="13" type="primary">LOC116206823</name>
</gene>
<evidence type="ECO:0000256" key="4">
    <source>
        <dbReference type="ARBA" id="ARBA00013121"/>
    </source>
</evidence>
<evidence type="ECO:0000256" key="3">
    <source>
        <dbReference type="ARBA" id="ARBA00005466"/>
    </source>
</evidence>
<dbReference type="PANTHER" id="PTHR13878">
    <property type="entry name" value="GULONOLACTONE OXIDASE"/>
    <property type="match status" value="1"/>
</dbReference>
<name>A0A6P8DFY9_PUNGR</name>
<evidence type="ECO:0000256" key="7">
    <source>
        <dbReference type="ARBA" id="ARBA00022729"/>
    </source>
</evidence>
<keyword evidence="12" id="KW-1185">Reference proteome</keyword>
<dbReference type="PROSITE" id="PS51387">
    <property type="entry name" value="FAD_PCMH"/>
    <property type="match status" value="1"/>
</dbReference>
<accession>A0A6P8DFY9</accession>
<dbReference type="GO" id="GO:0050105">
    <property type="term" value="F:L-gulonolactone oxidase activity"/>
    <property type="evidence" value="ECO:0007669"/>
    <property type="project" value="UniProtKB-EC"/>
</dbReference>
<evidence type="ECO:0000259" key="11">
    <source>
        <dbReference type="PROSITE" id="PS51387"/>
    </source>
</evidence>
<dbReference type="SUPFAM" id="SSF56176">
    <property type="entry name" value="FAD-binding/transporter-associated domain-like"/>
    <property type="match status" value="1"/>
</dbReference>
<protein>
    <recommendedName>
        <fullName evidence="4">L-gulonolactone oxidase</fullName>
        <ecNumber evidence="4">1.1.3.8</ecNumber>
    </recommendedName>
</protein>
<evidence type="ECO:0000313" key="12">
    <source>
        <dbReference type="Proteomes" id="UP000515151"/>
    </source>
</evidence>
<reference evidence="12" key="1">
    <citation type="journal article" date="2020" name="Plant Biotechnol. J.">
        <title>The pomegranate (Punica granatum L.) draft genome dissects genetic divergence between soft- and hard-seeded cultivars.</title>
        <authorList>
            <person name="Luo X."/>
            <person name="Li H."/>
            <person name="Wu Z."/>
            <person name="Yao W."/>
            <person name="Zhao P."/>
            <person name="Cao D."/>
            <person name="Yu H."/>
            <person name="Li K."/>
            <person name="Poudel K."/>
            <person name="Zhao D."/>
            <person name="Zhang F."/>
            <person name="Xia X."/>
            <person name="Chen L."/>
            <person name="Wang Q."/>
            <person name="Jing D."/>
            <person name="Cao S."/>
        </authorList>
    </citation>
    <scope>NUCLEOTIDE SEQUENCE [LARGE SCALE GENOMIC DNA]</scope>
    <source>
        <strain evidence="12">cv. Tunisia</strain>
    </source>
</reference>
<keyword evidence="6" id="KW-0060">Ascorbate biosynthesis</keyword>
<dbReference type="Pfam" id="PF22906">
    <property type="entry name" value="GULLO2-like_3rd"/>
    <property type="match status" value="1"/>
</dbReference>
<evidence type="ECO:0000256" key="2">
    <source>
        <dbReference type="ARBA" id="ARBA00005147"/>
    </source>
</evidence>
<evidence type="ECO:0000313" key="13">
    <source>
        <dbReference type="RefSeq" id="XP_031395495.1"/>
    </source>
</evidence>
<dbReference type="InterPro" id="IPR055154">
    <property type="entry name" value="GULLO2-like_C"/>
</dbReference>
<dbReference type="FunFam" id="3.30.70.2520:FF:000003">
    <property type="entry name" value="L-gulonolactone oxidase 2"/>
    <property type="match status" value="1"/>
</dbReference>
<dbReference type="InterPro" id="IPR036318">
    <property type="entry name" value="FAD-bd_PCMH-like_sf"/>
</dbReference>
<dbReference type="GO" id="GO:0019853">
    <property type="term" value="P:L-ascorbic acid biosynthetic process"/>
    <property type="evidence" value="ECO:0007669"/>
    <property type="project" value="UniProtKB-UniPathway"/>
</dbReference>
<evidence type="ECO:0000256" key="9">
    <source>
        <dbReference type="ARBA" id="ARBA00023002"/>
    </source>
</evidence>
<proteinExistence type="inferred from homology"/>
<keyword evidence="5" id="KW-0285">Flavoprotein</keyword>
<dbReference type="Pfam" id="PF04030">
    <property type="entry name" value="ALO"/>
    <property type="match status" value="1"/>
</dbReference>
<evidence type="ECO:0000256" key="1">
    <source>
        <dbReference type="ARBA" id="ARBA00001974"/>
    </source>
</evidence>
<dbReference type="PANTHER" id="PTHR13878:SF67">
    <property type="entry name" value="L-GULONOLACTONE OXIDASE 5"/>
    <property type="match status" value="1"/>
</dbReference>
<dbReference type="GO" id="GO:0003885">
    <property type="term" value="F:D-arabinono-1,4-lactone oxidase activity"/>
    <property type="evidence" value="ECO:0007669"/>
    <property type="project" value="InterPro"/>
</dbReference>
<dbReference type="AlphaFoldDB" id="A0A6P8DFY9"/>
<dbReference type="Proteomes" id="UP000515151">
    <property type="component" value="Chromosome 5"/>
</dbReference>
<dbReference type="InterPro" id="IPR050432">
    <property type="entry name" value="FAD-linked_Oxidoreductases_BP"/>
</dbReference>
<dbReference type="RefSeq" id="XP_031395495.1">
    <property type="nucleotide sequence ID" value="XM_031539635.1"/>
</dbReference>
<dbReference type="Pfam" id="PF01565">
    <property type="entry name" value="FAD_binding_4"/>
    <property type="match status" value="1"/>
</dbReference>
<comment type="catalytic activity">
    <reaction evidence="10">
        <text>L-gulono-1,4-lactone + O2 = L-ascorbate + H2O2 + H(+)</text>
        <dbReference type="Rhea" id="RHEA:32363"/>
        <dbReference type="ChEBI" id="CHEBI:15378"/>
        <dbReference type="ChEBI" id="CHEBI:15379"/>
        <dbReference type="ChEBI" id="CHEBI:16240"/>
        <dbReference type="ChEBI" id="CHEBI:17587"/>
        <dbReference type="ChEBI" id="CHEBI:38290"/>
        <dbReference type="EC" id="1.1.3.8"/>
    </reaction>
</comment>
<dbReference type="OrthoDB" id="610608at2759"/>
<keyword evidence="9" id="KW-0560">Oxidoreductase</keyword>
<dbReference type="GO" id="GO:0016020">
    <property type="term" value="C:membrane"/>
    <property type="evidence" value="ECO:0007669"/>
    <property type="project" value="InterPro"/>
</dbReference>
<dbReference type="GeneID" id="116206823"/>
<dbReference type="NCBIfam" id="TIGR01677">
    <property type="entry name" value="pln_FAD_oxido"/>
    <property type="match status" value="1"/>
</dbReference>
<comment type="pathway">
    <text evidence="2">Cofactor biosynthesis; L-ascorbate biosynthesis.</text>
</comment>
<evidence type="ECO:0000256" key="5">
    <source>
        <dbReference type="ARBA" id="ARBA00022630"/>
    </source>
</evidence>
<sequence length="615" mass="68185">MYTYVKEENLQNHPTRSFAQSPAIWKEETMLAGRVRICIHSLHLLMICTVVSSSPPEDTVKCPSSTNNNNCTVTNSFGEFPDRSTCRVGNVTFPRSEEEVMLAVAAATKAGRKMKVATRYSHSIPKMVCSDGDNGLLISTKYLNRVLKVDAASMTISVQGGVTLRQVIDEAAKAGLALPYTPYWWGLTVGGLMATGAHGSSLWGRGSTVHDYAEEITIVTPAAAPYGYAMLRKLNSTHSDFNAVKVTLGVLGVVTQVKLKLEPLFKRSVTYAVRNDSDLADEAAVFGNKHEFADITWYPSQRKAVYRLDDRVPLNTPGNGLYNFIAFRATLSLALGSSRSTEETQELRNDADGKCSNAKLTTSALLTAAYGLTNDGVLFTRYPVIGYQNQLQSSGYCLDSLQDAWITACPWDPKVKGQFIHRTTFSIGMSVVKSFIQDVQKLVDMEPRSLCGTELYNGILMRYVKASPAYLGKQEDAVDFDITYYRSKDPLSPRMYEDILEEIEQMAIFKYGALPHWGKNRNLAFLGVIRKYRKAAEFLKVKDVYDPSGLFSSEWTDQILGLREGVTITKEGCALEGLCICSQDIHCAPNKGYFCRPGRVFSNARVCRNVTSKKH</sequence>
<dbReference type="Gene3D" id="3.30.70.2520">
    <property type="match status" value="1"/>
</dbReference>
<dbReference type="InterPro" id="IPR016166">
    <property type="entry name" value="FAD-bd_PCMH"/>
</dbReference>
<dbReference type="InterPro" id="IPR007173">
    <property type="entry name" value="ALO_C"/>
</dbReference>
<evidence type="ECO:0000256" key="8">
    <source>
        <dbReference type="ARBA" id="ARBA00022827"/>
    </source>
</evidence>
<dbReference type="GO" id="GO:0071949">
    <property type="term" value="F:FAD binding"/>
    <property type="evidence" value="ECO:0007669"/>
    <property type="project" value="InterPro"/>
</dbReference>
<dbReference type="Gene3D" id="3.30.465.10">
    <property type="match status" value="1"/>
</dbReference>
<dbReference type="UniPathway" id="UPA00132"/>
<evidence type="ECO:0000256" key="6">
    <source>
        <dbReference type="ARBA" id="ARBA00022644"/>
    </source>
</evidence>
<organism evidence="12 13">
    <name type="scientific">Punica granatum</name>
    <name type="common">Pomegranate</name>
    <dbReference type="NCBI Taxonomy" id="22663"/>
    <lineage>
        <taxon>Eukaryota</taxon>
        <taxon>Viridiplantae</taxon>
        <taxon>Streptophyta</taxon>
        <taxon>Embryophyta</taxon>
        <taxon>Tracheophyta</taxon>
        <taxon>Spermatophyta</taxon>
        <taxon>Magnoliopsida</taxon>
        <taxon>eudicotyledons</taxon>
        <taxon>Gunneridae</taxon>
        <taxon>Pentapetalae</taxon>
        <taxon>rosids</taxon>
        <taxon>malvids</taxon>
        <taxon>Myrtales</taxon>
        <taxon>Lythraceae</taxon>
        <taxon>Punica</taxon>
    </lineage>
</organism>
<dbReference type="InterPro" id="IPR006094">
    <property type="entry name" value="Oxid_FAD_bind_N"/>
</dbReference>
<feature type="domain" description="FAD-binding PCMH-type" evidence="11">
    <location>
        <begin position="80"/>
        <end position="264"/>
    </location>
</feature>
<evidence type="ECO:0000256" key="10">
    <source>
        <dbReference type="ARBA" id="ARBA00048083"/>
    </source>
</evidence>
<reference evidence="13" key="2">
    <citation type="submission" date="2025-08" db="UniProtKB">
        <authorList>
            <consortium name="RefSeq"/>
        </authorList>
    </citation>
    <scope>IDENTIFICATION</scope>
    <source>
        <tissue evidence="13">Leaf</tissue>
    </source>
</reference>
<dbReference type="InterPro" id="IPR016169">
    <property type="entry name" value="FAD-bd_PCMH_sub2"/>
</dbReference>
<dbReference type="EC" id="1.1.3.8" evidence="4"/>